<dbReference type="PANTHER" id="PTHR43461">
    <property type="entry name" value="TRANSMEMBRANE PROTEIN 256"/>
    <property type="match status" value="1"/>
</dbReference>
<organism evidence="6 7">
    <name type="scientific">Tilletiaria anomala (strain ATCC 24038 / CBS 436.72 / UBC 951)</name>
    <dbReference type="NCBI Taxonomy" id="1037660"/>
    <lineage>
        <taxon>Eukaryota</taxon>
        <taxon>Fungi</taxon>
        <taxon>Dikarya</taxon>
        <taxon>Basidiomycota</taxon>
        <taxon>Ustilaginomycotina</taxon>
        <taxon>Exobasidiomycetes</taxon>
        <taxon>Georgefischeriales</taxon>
        <taxon>Tilletiariaceae</taxon>
        <taxon>Tilletiaria</taxon>
    </lineage>
</organism>
<feature type="transmembrane region" description="Helical" evidence="5">
    <location>
        <begin position="104"/>
        <end position="126"/>
    </location>
</feature>
<dbReference type="Proteomes" id="UP000027361">
    <property type="component" value="Unassembled WGS sequence"/>
</dbReference>
<comment type="caution">
    <text evidence="6">The sequence shown here is derived from an EMBL/GenBank/DDBJ whole genome shotgun (WGS) entry which is preliminary data.</text>
</comment>
<dbReference type="InterPro" id="IPR006696">
    <property type="entry name" value="DUF423"/>
</dbReference>
<dbReference type="RefSeq" id="XP_013244819.1">
    <property type="nucleotide sequence ID" value="XM_013389365.1"/>
</dbReference>
<dbReference type="EMBL" id="JMSN01000015">
    <property type="protein sequence ID" value="KDN51958.1"/>
    <property type="molecule type" value="Genomic_DNA"/>
</dbReference>
<proteinExistence type="predicted"/>
<dbReference type="GeneID" id="25265895"/>
<feature type="transmembrane region" description="Helical" evidence="5">
    <location>
        <begin position="43"/>
        <end position="61"/>
    </location>
</feature>
<dbReference type="GO" id="GO:0016020">
    <property type="term" value="C:membrane"/>
    <property type="evidence" value="ECO:0007669"/>
    <property type="project" value="UniProtKB-SubCell"/>
</dbReference>
<keyword evidence="4 5" id="KW-0472">Membrane</keyword>
<keyword evidence="7" id="KW-1185">Reference proteome</keyword>
<dbReference type="HOGENOM" id="CLU_096548_0_2_1"/>
<dbReference type="PANTHER" id="PTHR43461:SF1">
    <property type="entry name" value="TRANSMEMBRANE PROTEIN 256"/>
    <property type="match status" value="1"/>
</dbReference>
<evidence type="ECO:0000313" key="6">
    <source>
        <dbReference type="EMBL" id="KDN51958.1"/>
    </source>
</evidence>
<name>A0A066WHG8_TILAU</name>
<evidence type="ECO:0000313" key="7">
    <source>
        <dbReference type="Proteomes" id="UP000027361"/>
    </source>
</evidence>
<keyword evidence="3 5" id="KW-1133">Transmembrane helix</keyword>
<dbReference type="InParanoid" id="A0A066WHG8"/>
<reference evidence="6 7" key="1">
    <citation type="submission" date="2014-05" db="EMBL/GenBank/DDBJ databases">
        <title>Draft genome sequence of a rare smut relative, Tilletiaria anomala UBC 951.</title>
        <authorList>
            <consortium name="DOE Joint Genome Institute"/>
            <person name="Toome M."/>
            <person name="Kuo A."/>
            <person name="Henrissat B."/>
            <person name="Lipzen A."/>
            <person name="Tritt A."/>
            <person name="Yoshinaga Y."/>
            <person name="Zane M."/>
            <person name="Barry K."/>
            <person name="Grigoriev I.V."/>
            <person name="Spatafora J.W."/>
            <person name="Aimea M.C."/>
        </authorList>
    </citation>
    <scope>NUCLEOTIDE SEQUENCE [LARGE SCALE GENOMIC DNA]</scope>
    <source>
        <strain evidence="6 7">UBC 951</strain>
    </source>
</reference>
<dbReference type="OMA" id="VEYQFYH"/>
<dbReference type="AlphaFoldDB" id="A0A066WHG8"/>
<evidence type="ECO:0000256" key="1">
    <source>
        <dbReference type="ARBA" id="ARBA00004141"/>
    </source>
</evidence>
<evidence type="ECO:0000256" key="5">
    <source>
        <dbReference type="SAM" id="Phobius"/>
    </source>
</evidence>
<sequence>MLSQHLHAIACVSGATSVIAGAFGAHALRGRLTPYQLASWDKAVLYQLVHSVALLSLASSPSCLSGTSPHHRFAGNAWIAGIALFSGSIYGLCLTKEGNAIRKVLGPATPLGGLSLIVGWAALALAKKPTGRLF</sequence>
<comment type="subcellular location">
    <subcellularLocation>
        <location evidence="1">Membrane</location>
        <topology evidence="1">Multi-pass membrane protein</topology>
    </subcellularLocation>
</comment>
<feature type="transmembrane region" description="Helical" evidence="5">
    <location>
        <begin position="73"/>
        <end position="92"/>
    </location>
</feature>
<keyword evidence="2 5" id="KW-0812">Transmembrane</keyword>
<dbReference type="OrthoDB" id="269173at2759"/>
<dbReference type="Pfam" id="PF04241">
    <property type="entry name" value="DUF423"/>
    <property type="match status" value="1"/>
</dbReference>
<protein>
    <submittedName>
        <fullName evidence="6">DUF423-domain-containing protein</fullName>
    </submittedName>
</protein>
<evidence type="ECO:0000256" key="3">
    <source>
        <dbReference type="ARBA" id="ARBA00022989"/>
    </source>
</evidence>
<evidence type="ECO:0000256" key="2">
    <source>
        <dbReference type="ARBA" id="ARBA00022692"/>
    </source>
</evidence>
<evidence type="ECO:0000256" key="4">
    <source>
        <dbReference type="ARBA" id="ARBA00023136"/>
    </source>
</evidence>
<dbReference type="FunCoup" id="A0A066WHG8">
    <property type="interactions" value="35"/>
</dbReference>
<gene>
    <name evidence="6" type="ORF">K437DRAFT_266983</name>
</gene>
<accession>A0A066WHG8</accession>